<evidence type="ECO:0000313" key="2">
    <source>
        <dbReference type="EMBL" id="TWP48101.1"/>
    </source>
</evidence>
<protein>
    <submittedName>
        <fullName evidence="2">DUF4281 domain-containing protein</fullName>
    </submittedName>
</protein>
<dbReference type="Pfam" id="PF14108">
    <property type="entry name" value="ABA4-like"/>
    <property type="match status" value="1"/>
</dbReference>
<accession>A0A563EN92</accession>
<keyword evidence="3" id="KW-1185">Reference proteome</keyword>
<dbReference type="Proteomes" id="UP000316639">
    <property type="component" value="Unassembled WGS sequence"/>
</dbReference>
<keyword evidence="1" id="KW-0472">Membrane</keyword>
<feature type="transmembrane region" description="Helical" evidence="1">
    <location>
        <begin position="6"/>
        <end position="27"/>
    </location>
</feature>
<keyword evidence="1" id="KW-0812">Transmembrane</keyword>
<feature type="transmembrane region" description="Helical" evidence="1">
    <location>
        <begin position="112"/>
        <end position="139"/>
    </location>
</feature>
<dbReference type="OrthoDB" id="345237at2"/>
<dbReference type="InterPro" id="IPR025461">
    <property type="entry name" value="ABA4-like"/>
</dbReference>
<dbReference type="EMBL" id="VOBR01000022">
    <property type="protein sequence ID" value="TWP48101.1"/>
    <property type="molecule type" value="Genomic_DNA"/>
</dbReference>
<dbReference type="RefSeq" id="WP_146356710.1">
    <property type="nucleotide sequence ID" value="NZ_VOBR01000022.1"/>
</dbReference>
<evidence type="ECO:0000256" key="1">
    <source>
        <dbReference type="SAM" id="Phobius"/>
    </source>
</evidence>
<name>A0A563EN92_9PSEU</name>
<feature type="transmembrane region" description="Helical" evidence="1">
    <location>
        <begin position="39"/>
        <end position="63"/>
    </location>
</feature>
<reference evidence="2 3" key="1">
    <citation type="submission" date="2019-07" db="EMBL/GenBank/DDBJ databases">
        <title>Lentzea xizangensis sp. nov., isolated from Qinghai-Tibetan Plateau Soils.</title>
        <authorList>
            <person name="Huang J."/>
        </authorList>
    </citation>
    <scope>NUCLEOTIDE SEQUENCE [LARGE SCALE GENOMIC DNA]</scope>
    <source>
        <strain evidence="2 3">FXJ1.1311</strain>
    </source>
</reference>
<comment type="caution">
    <text evidence="2">The sequence shown here is derived from an EMBL/GenBank/DDBJ whole genome shotgun (WGS) entry which is preliminary data.</text>
</comment>
<organism evidence="2 3">
    <name type="scientific">Lentzea tibetensis</name>
    <dbReference type="NCBI Taxonomy" id="2591470"/>
    <lineage>
        <taxon>Bacteria</taxon>
        <taxon>Bacillati</taxon>
        <taxon>Actinomycetota</taxon>
        <taxon>Actinomycetes</taxon>
        <taxon>Pseudonocardiales</taxon>
        <taxon>Pseudonocardiaceae</taxon>
        <taxon>Lentzea</taxon>
    </lineage>
</organism>
<proteinExistence type="predicted"/>
<keyword evidence="1" id="KW-1133">Transmembrane helix</keyword>
<gene>
    <name evidence="2" type="ORF">FKR81_29405</name>
</gene>
<sequence length="163" mass="18520">MSIDDLFFLAFHLVTPFWALMIFAPNWKWTKKIIDSPWIIVGPLGIFFYLGLAIIPELLKFAWSPTVEGFIAIIGSPEGATMAWAQIIAWDLAIGRWMYLMNRESSMRIHPLIMGPILFLASTLPAVVFPAFLVIRFVLRFIPRKDYDPTIRNGSEKSAVSTS</sequence>
<evidence type="ECO:0000313" key="3">
    <source>
        <dbReference type="Proteomes" id="UP000316639"/>
    </source>
</evidence>
<dbReference type="AlphaFoldDB" id="A0A563EN92"/>